<evidence type="ECO:0000256" key="2">
    <source>
        <dbReference type="ARBA" id="ARBA00022679"/>
    </source>
</evidence>
<dbReference type="PANTHER" id="PTHR18895:SF74">
    <property type="entry name" value="MTRF1L RELEASE FACTOR GLUTAMINE METHYLTRANSFERASE"/>
    <property type="match status" value="1"/>
</dbReference>
<dbReference type="CDD" id="cd02440">
    <property type="entry name" value="AdoMet_MTases"/>
    <property type="match status" value="1"/>
</dbReference>
<dbReference type="Pfam" id="PF05175">
    <property type="entry name" value="MTS"/>
    <property type="match status" value="1"/>
</dbReference>
<evidence type="ECO:0000313" key="6">
    <source>
        <dbReference type="Proteomes" id="UP001595630"/>
    </source>
</evidence>
<reference evidence="6" key="1">
    <citation type="journal article" date="2019" name="Int. J. Syst. Evol. Microbiol.">
        <title>The Global Catalogue of Microorganisms (GCM) 10K type strain sequencing project: providing services to taxonomists for standard genome sequencing and annotation.</title>
        <authorList>
            <consortium name="The Broad Institute Genomics Platform"/>
            <consortium name="The Broad Institute Genome Sequencing Center for Infectious Disease"/>
            <person name="Wu L."/>
            <person name="Ma J."/>
        </authorList>
    </citation>
    <scope>NUCLEOTIDE SEQUENCE [LARGE SCALE GENOMIC DNA]</scope>
    <source>
        <strain evidence="6">KCTC 42447</strain>
    </source>
</reference>
<dbReference type="Proteomes" id="UP001595630">
    <property type="component" value="Unassembled WGS sequence"/>
</dbReference>
<evidence type="ECO:0000259" key="4">
    <source>
        <dbReference type="Pfam" id="PF05175"/>
    </source>
</evidence>
<feature type="domain" description="Methyltransferase small" evidence="4">
    <location>
        <begin position="130"/>
        <end position="246"/>
    </location>
</feature>
<keyword evidence="1 5" id="KW-0489">Methyltransferase</keyword>
<keyword evidence="6" id="KW-1185">Reference proteome</keyword>
<accession>A0ABV7T5U8</accession>
<evidence type="ECO:0000256" key="1">
    <source>
        <dbReference type="ARBA" id="ARBA00022603"/>
    </source>
</evidence>
<keyword evidence="3" id="KW-0949">S-adenosyl-L-methionine</keyword>
<comment type="caution">
    <text evidence="5">The sequence shown here is derived from an EMBL/GenBank/DDBJ whole genome shotgun (WGS) entry which is preliminary data.</text>
</comment>
<name>A0ABV7T5U8_9GAMM</name>
<dbReference type="InterPro" id="IPR029063">
    <property type="entry name" value="SAM-dependent_MTases_sf"/>
</dbReference>
<keyword evidence="2" id="KW-0808">Transferase</keyword>
<protein>
    <submittedName>
        <fullName evidence="5">Methyltransferase</fullName>
    </submittedName>
</protein>
<dbReference type="PANTHER" id="PTHR18895">
    <property type="entry name" value="HEMK METHYLTRANSFERASE"/>
    <property type="match status" value="1"/>
</dbReference>
<gene>
    <name evidence="5" type="ORF">ACFOMF_10875</name>
</gene>
<dbReference type="RefSeq" id="WP_386364668.1">
    <property type="nucleotide sequence ID" value="NZ_JBHRXZ010000022.1"/>
</dbReference>
<evidence type="ECO:0000256" key="3">
    <source>
        <dbReference type="ARBA" id="ARBA00022691"/>
    </source>
</evidence>
<sequence length="311" mass="34164">MDNQDQALLELAQALRGQDYQFVTPSPLTHARVNQRPENQLARDLAGVFGWSRPFYPDLLPADLYTLMRQAEAIEPCGELFRARYRLSSLAGELLWHSAYPTHQVDAVFFGPDTYRFAQAIETCLRTGRPMRRVADVGCGSGAGAILAARALPDAEVLALDINPEALRLTRINARLAGVSNLQARHSDLLQDVPGEFDLLLANPPYLVDPDQRAYRHGGGPLGAGLSLAIVEAAQQRLSPGGSLLLYTGVAMRDNGDPFREAVRRLCENQPVRWSYREVDPDVFGEELLAGAYVDCDRIAAVVLTLGRSPD</sequence>
<dbReference type="SUPFAM" id="SSF53335">
    <property type="entry name" value="S-adenosyl-L-methionine-dependent methyltransferases"/>
    <property type="match status" value="1"/>
</dbReference>
<dbReference type="EMBL" id="JBHRXZ010000022">
    <property type="protein sequence ID" value="MFC3608281.1"/>
    <property type="molecule type" value="Genomic_DNA"/>
</dbReference>
<dbReference type="InterPro" id="IPR007848">
    <property type="entry name" value="Small_mtfrase_dom"/>
</dbReference>
<dbReference type="InterPro" id="IPR002052">
    <property type="entry name" value="DNA_methylase_N6_adenine_CS"/>
</dbReference>
<proteinExistence type="predicted"/>
<dbReference type="PROSITE" id="PS00092">
    <property type="entry name" value="N6_MTASE"/>
    <property type="match status" value="1"/>
</dbReference>
<evidence type="ECO:0000313" key="5">
    <source>
        <dbReference type="EMBL" id="MFC3608281.1"/>
    </source>
</evidence>
<dbReference type="GO" id="GO:0008168">
    <property type="term" value="F:methyltransferase activity"/>
    <property type="evidence" value="ECO:0007669"/>
    <property type="project" value="UniProtKB-KW"/>
</dbReference>
<dbReference type="Gene3D" id="3.40.50.150">
    <property type="entry name" value="Vaccinia Virus protein VP39"/>
    <property type="match status" value="1"/>
</dbReference>
<organism evidence="5 6">
    <name type="scientific">Stutzerimonas tarimensis</name>
    <dbReference type="NCBI Taxonomy" id="1507735"/>
    <lineage>
        <taxon>Bacteria</taxon>
        <taxon>Pseudomonadati</taxon>
        <taxon>Pseudomonadota</taxon>
        <taxon>Gammaproteobacteria</taxon>
        <taxon>Pseudomonadales</taxon>
        <taxon>Pseudomonadaceae</taxon>
        <taxon>Stutzerimonas</taxon>
    </lineage>
</organism>
<dbReference type="InterPro" id="IPR050320">
    <property type="entry name" value="N5-glutamine_MTase"/>
</dbReference>
<dbReference type="GO" id="GO:0032259">
    <property type="term" value="P:methylation"/>
    <property type="evidence" value="ECO:0007669"/>
    <property type="project" value="UniProtKB-KW"/>
</dbReference>